<dbReference type="SMART" id="SM00028">
    <property type="entry name" value="TPR"/>
    <property type="match status" value="4"/>
</dbReference>
<dbReference type="EMBL" id="JACHJQ010000004">
    <property type="protein sequence ID" value="MBB4908130.1"/>
    <property type="molecule type" value="Genomic_DNA"/>
</dbReference>
<reference evidence="2 3" key="1">
    <citation type="submission" date="2020-08" db="EMBL/GenBank/DDBJ databases">
        <title>Genomic Encyclopedia of Type Strains, Phase III (KMG-III): the genomes of soil and plant-associated and newly described type strains.</title>
        <authorList>
            <person name="Whitman W."/>
        </authorList>
    </citation>
    <scope>NUCLEOTIDE SEQUENCE [LARGE SCALE GENOMIC DNA]</scope>
    <source>
        <strain evidence="2 3">CECT 8960</strain>
    </source>
</reference>
<dbReference type="Gene3D" id="1.25.40.10">
    <property type="entry name" value="Tetratricopeptide repeat domain"/>
    <property type="match status" value="1"/>
</dbReference>
<protein>
    <submittedName>
        <fullName evidence="2">Tetratricopeptide (TPR) repeat protein</fullName>
    </submittedName>
</protein>
<dbReference type="AlphaFoldDB" id="A0A7W7VFL8"/>
<evidence type="ECO:0000259" key="1">
    <source>
        <dbReference type="Pfam" id="PF12770"/>
    </source>
</evidence>
<proteinExistence type="predicted"/>
<sequence>MAGLASDPGRARRHDVLARVVALHQRAREAGWAYRFDRAVALLRDALRLLEAAAPGSVPAAELRVRALVSLGYAQAESGSHAGGLARLDEAAGHLAALPDGSRRAELDGLVLCNRGLLMHRAGKIVDGIDLFDAAIERLTEATGDPVVLASAYLNRGHAYIDLAHATRAARDFTTCIEVCAEHDIGWLAAKARHNLGYVAYMTGDLPTALRHFAEAETSYRAGTPGLLPALKLDQARALLSAGLATDAAAHLDDVIPRLRAQRAGQDLAEAEVTGAAAALLDGRIRDARRLARSAERRFTKRGNERWAAVAALAALRADTATALAAGRVPVRLPVRAVKLSDTLRALLLEDETGLALMLAVRLELRRGDPAAAELLLDQLPRQRTTTPLDHRMLLRLCRAELAVARGDRRRALSEARAGLAELGLARDRMGGLELVCGTAIHGQQLGDLAVRLVLAGRRRAAPDGTPRTLRDARQLFGWLERTRAQVYRYEPLPAIDDPVLAEQVSEVRSLRRAAQQARLAGRSPRREEKQIAALERDVVRHGWYATPWGRPRPVASLAAVRDALGDKALVSFAVSGDELVAVVVAGGRTRLVRLASAAETFEWATRLHADLDTYAPNGLPPQLAAVVEASARRSADLVDTRLVAPLARYVGDRELVIVPTGALYAVPWGTLPSLRGRSVVVAPSATAWLAAVTAPVSHGRVVLARGPRLRDAVAEQSRLAQTYPAAVRLGDDTATAAGVLSAMDGASVAHLAAHGEHEPANAMFSRLELADGPLFAHELARLSDPPSHVVLAACELALSHIRPGDEALGFAGGLLASGVRTVVAATCRIGDSAAAATMVTYHARVAAGESPAVALAAAVAEDPLRRPFMCLGAG</sequence>
<dbReference type="Proteomes" id="UP000520767">
    <property type="component" value="Unassembled WGS sequence"/>
</dbReference>
<dbReference type="InterPro" id="IPR019734">
    <property type="entry name" value="TPR_rpt"/>
</dbReference>
<gene>
    <name evidence="2" type="ORF">FHR82_004372</name>
</gene>
<dbReference type="Pfam" id="PF12770">
    <property type="entry name" value="CHAT"/>
    <property type="match status" value="1"/>
</dbReference>
<name>A0A7W7VFL8_9PSEU</name>
<feature type="domain" description="CHAT" evidence="1">
    <location>
        <begin position="635"/>
        <end position="859"/>
    </location>
</feature>
<evidence type="ECO:0000313" key="3">
    <source>
        <dbReference type="Proteomes" id="UP000520767"/>
    </source>
</evidence>
<keyword evidence="3" id="KW-1185">Reference proteome</keyword>
<dbReference type="SUPFAM" id="SSF48452">
    <property type="entry name" value="TPR-like"/>
    <property type="match status" value="1"/>
</dbReference>
<accession>A0A7W7VFL8</accession>
<organism evidence="2 3">
    <name type="scientific">Actinophytocola algeriensis</name>
    <dbReference type="NCBI Taxonomy" id="1768010"/>
    <lineage>
        <taxon>Bacteria</taxon>
        <taxon>Bacillati</taxon>
        <taxon>Actinomycetota</taxon>
        <taxon>Actinomycetes</taxon>
        <taxon>Pseudonocardiales</taxon>
        <taxon>Pseudonocardiaceae</taxon>
    </lineage>
</organism>
<dbReference type="InterPro" id="IPR024983">
    <property type="entry name" value="CHAT_dom"/>
</dbReference>
<evidence type="ECO:0000313" key="2">
    <source>
        <dbReference type="EMBL" id="MBB4908130.1"/>
    </source>
</evidence>
<dbReference type="InterPro" id="IPR011990">
    <property type="entry name" value="TPR-like_helical_dom_sf"/>
</dbReference>
<comment type="caution">
    <text evidence="2">The sequence shown here is derived from an EMBL/GenBank/DDBJ whole genome shotgun (WGS) entry which is preliminary data.</text>
</comment>
<dbReference type="RefSeq" id="WP_184812236.1">
    <property type="nucleotide sequence ID" value="NZ_JACHJQ010000004.1"/>
</dbReference>